<dbReference type="SUPFAM" id="SSF53335">
    <property type="entry name" value="S-adenosyl-L-methionine-dependent methyltransferases"/>
    <property type="match status" value="1"/>
</dbReference>
<evidence type="ECO:0008006" key="4">
    <source>
        <dbReference type="Google" id="ProtNLM"/>
    </source>
</evidence>
<evidence type="ECO:0000313" key="3">
    <source>
        <dbReference type="Proteomes" id="UP000177376"/>
    </source>
</evidence>
<proteinExistence type="predicted"/>
<dbReference type="Proteomes" id="UP000177376">
    <property type="component" value="Unassembled WGS sequence"/>
</dbReference>
<protein>
    <recommendedName>
        <fullName evidence="4">Methionine biosynthesis protein MetW</fullName>
    </recommendedName>
</protein>
<dbReference type="CDD" id="cd02440">
    <property type="entry name" value="AdoMet_MTases"/>
    <property type="match status" value="1"/>
</dbReference>
<dbReference type="PANTHER" id="PTHR43861:SF3">
    <property type="entry name" value="PUTATIVE (AFU_ORTHOLOGUE AFUA_2G14390)-RELATED"/>
    <property type="match status" value="1"/>
</dbReference>
<accession>A0A1G1YIV7</accession>
<dbReference type="AlphaFoldDB" id="A0A1G1YIV7"/>
<dbReference type="Gene3D" id="3.40.50.150">
    <property type="entry name" value="Vaccinia Virus protein VP39"/>
    <property type="match status" value="1"/>
</dbReference>
<dbReference type="InterPro" id="IPR029063">
    <property type="entry name" value="SAM-dependent_MTases_sf"/>
</dbReference>
<reference evidence="2 3" key="1">
    <citation type="journal article" date="2016" name="Nat. Commun.">
        <title>Thousands of microbial genomes shed light on interconnected biogeochemical processes in an aquifer system.</title>
        <authorList>
            <person name="Anantharaman K."/>
            <person name="Brown C.T."/>
            <person name="Hug L.A."/>
            <person name="Sharon I."/>
            <person name="Castelle C.J."/>
            <person name="Probst A.J."/>
            <person name="Thomas B.C."/>
            <person name="Singh A."/>
            <person name="Wilkins M.J."/>
            <person name="Karaoz U."/>
            <person name="Brodie E.L."/>
            <person name="Williams K.H."/>
            <person name="Hubbard S.S."/>
            <person name="Banfield J.F."/>
        </authorList>
    </citation>
    <scope>NUCLEOTIDE SEQUENCE [LARGE SCALE GENOMIC DNA]</scope>
</reference>
<name>A0A1G1YIV7_9BACT</name>
<gene>
    <name evidence="2" type="ORF">A3A02_03405</name>
</gene>
<organism evidence="2 3">
    <name type="scientific">Candidatus Buchananbacteria bacterium RIFCSPLOWO2_01_FULL_39_33</name>
    <dbReference type="NCBI Taxonomy" id="1797543"/>
    <lineage>
        <taxon>Bacteria</taxon>
        <taxon>Candidatus Buchananiibacteriota</taxon>
    </lineage>
</organism>
<dbReference type="EMBL" id="MHIM01000023">
    <property type="protein sequence ID" value="OGY52211.1"/>
    <property type="molecule type" value="Genomic_DNA"/>
</dbReference>
<comment type="caution">
    <text evidence="2">The sequence shown here is derived from an EMBL/GenBank/DDBJ whole genome shotgun (WGS) entry which is preliminary data.</text>
</comment>
<keyword evidence="1" id="KW-0808">Transferase</keyword>
<sequence>MNLKKILYIIKQDILSLAKYPISQLDNYSVSYDYYWSKKRQTGEPVLSAWQKMRMAYVLEMIEPGSSVLDFGCGDGAVLKYLTDKKNIKGIGVDVSEDILARARTLGIETIKMDITKLNELENLPAVDYITGFEIIEHLSNPEEFINKIKNKARKAMIFSVPNSGYYIHRLRFLLGRFPLQWISHPGEHLRFWTVKDMKWWVKALGFQLDQLVIYGDLILLKDIFPKLFGRGIIVKISEK</sequence>
<evidence type="ECO:0000256" key="1">
    <source>
        <dbReference type="ARBA" id="ARBA00022679"/>
    </source>
</evidence>
<dbReference type="PANTHER" id="PTHR43861">
    <property type="entry name" value="TRANS-ACONITATE 2-METHYLTRANSFERASE-RELATED"/>
    <property type="match status" value="1"/>
</dbReference>
<dbReference type="Pfam" id="PF07021">
    <property type="entry name" value="MetW"/>
    <property type="match status" value="1"/>
</dbReference>
<evidence type="ECO:0000313" key="2">
    <source>
        <dbReference type="EMBL" id="OGY52211.1"/>
    </source>
</evidence>
<dbReference type="GO" id="GO:0016740">
    <property type="term" value="F:transferase activity"/>
    <property type="evidence" value="ECO:0007669"/>
    <property type="project" value="UniProtKB-KW"/>
</dbReference>
<dbReference type="InterPro" id="IPR010743">
    <property type="entry name" value="Methionine_synth_MetW"/>
</dbReference>